<dbReference type="GO" id="GO:0006412">
    <property type="term" value="P:translation"/>
    <property type="evidence" value="ECO:0007669"/>
    <property type="project" value="UniProtKB-KW"/>
</dbReference>
<evidence type="ECO:0000256" key="2">
    <source>
        <dbReference type="ARBA" id="ARBA00012175"/>
    </source>
</evidence>
<name>A0A8J2X1T3_9STRA</name>
<organism evidence="6 7">
    <name type="scientific">Pelagomonas calceolata</name>
    <dbReference type="NCBI Taxonomy" id="35677"/>
    <lineage>
        <taxon>Eukaryota</taxon>
        <taxon>Sar</taxon>
        <taxon>Stramenopiles</taxon>
        <taxon>Ochrophyta</taxon>
        <taxon>Pelagophyceae</taxon>
        <taxon>Pelagomonadales</taxon>
        <taxon>Pelagomonadaceae</taxon>
        <taxon>Pelagomonas</taxon>
    </lineage>
</organism>
<keyword evidence="3" id="KW-0378">Hydrolase</keyword>
<comment type="catalytic activity">
    <reaction evidence="3">
        <text>N-terminal N-formyl-L-methionyl-[peptide] + H2O = N-terminal L-methionyl-[peptide] + formate</text>
        <dbReference type="Rhea" id="RHEA:24420"/>
        <dbReference type="Rhea" id="RHEA-COMP:10639"/>
        <dbReference type="Rhea" id="RHEA-COMP:10640"/>
        <dbReference type="ChEBI" id="CHEBI:15377"/>
        <dbReference type="ChEBI" id="CHEBI:15740"/>
        <dbReference type="ChEBI" id="CHEBI:49298"/>
        <dbReference type="ChEBI" id="CHEBI:64731"/>
        <dbReference type="EC" id="3.5.1.88"/>
    </reaction>
</comment>
<dbReference type="EMBL" id="CAKKNE010000003">
    <property type="protein sequence ID" value="CAH0370796.1"/>
    <property type="molecule type" value="Genomic_DNA"/>
</dbReference>
<gene>
    <name evidence="6" type="ORF">PECAL_3P07040</name>
</gene>
<feature type="compositionally biased region" description="Gly residues" evidence="4">
    <location>
        <begin position="261"/>
        <end position="272"/>
    </location>
</feature>
<comment type="caution">
    <text evidence="6">The sequence shown here is derived from an EMBL/GenBank/DDBJ whole genome shotgun (WGS) entry which is preliminary data.</text>
</comment>
<comment type="function">
    <text evidence="3">Removes the formyl group from the N-terminal Met of newly synthesized proteins.</text>
</comment>
<evidence type="ECO:0000313" key="7">
    <source>
        <dbReference type="Proteomes" id="UP000789595"/>
    </source>
</evidence>
<evidence type="ECO:0000256" key="1">
    <source>
        <dbReference type="ARBA" id="ARBA00010759"/>
    </source>
</evidence>
<keyword evidence="3" id="KW-0479">Metal-binding</keyword>
<dbReference type="NCBIfam" id="TIGR00079">
    <property type="entry name" value="pept_deformyl"/>
    <property type="match status" value="1"/>
</dbReference>
<dbReference type="PANTHER" id="PTHR10458">
    <property type="entry name" value="PEPTIDE DEFORMYLASE"/>
    <property type="match status" value="1"/>
</dbReference>
<dbReference type="GO" id="GO:0046872">
    <property type="term" value="F:metal ion binding"/>
    <property type="evidence" value="ECO:0007669"/>
    <property type="project" value="UniProtKB-KW"/>
</dbReference>
<reference evidence="6" key="1">
    <citation type="submission" date="2021-11" db="EMBL/GenBank/DDBJ databases">
        <authorList>
            <consortium name="Genoscope - CEA"/>
            <person name="William W."/>
        </authorList>
    </citation>
    <scope>NUCLEOTIDE SEQUENCE</scope>
</reference>
<keyword evidence="3" id="KW-0648">Protein biosynthesis</keyword>
<dbReference type="EC" id="3.5.1.88" evidence="2 3"/>
<dbReference type="Pfam" id="PF01327">
    <property type="entry name" value="Pep_deformylase"/>
    <property type="match status" value="1"/>
</dbReference>
<sequence>MLTMIALFASALRPARALLQAPTRCRATRLFARQPGGRNPEKFERSDLTITEWPLPVLRNTNNPVEDFDDEFRSLCSEMMDVMYQADGVGLASTQVGIDKRFFVYNPTGDRSRKDFEVIVANPNIFEYSEQTETDEEGCLSSRSEECAGRVTRSSWIWVEYQDEEGRQKRKKLKGFEARVFQHEYDHIEGVLHFDRFSEKDRARIQPTLDMLLEAHGPGGVLELSDEKKAALQPPLTASRMPPAVEAAAPKKKKKKPATAGFGGFGGGKKKR</sequence>
<feature type="chain" id="PRO_5035167969" description="Peptide deformylase" evidence="5">
    <location>
        <begin position="18"/>
        <end position="272"/>
    </location>
</feature>
<dbReference type="InterPro" id="IPR023635">
    <property type="entry name" value="Peptide_deformylase"/>
</dbReference>
<dbReference type="InterPro" id="IPR036821">
    <property type="entry name" value="Peptide_deformylase_sf"/>
</dbReference>
<dbReference type="PRINTS" id="PR01576">
    <property type="entry name" value="PDEFORMYLASE"/>
</dbReference>
<dbReference type="CDD" id="cd00487">
    <property type="entry name" value="Pep_deformylase"/>
    <property type="match status" value="1"/>
</dbReference>
<dbReference type="NCBIfam" id="NF001159">
    <property type="entry name" value="PRK00150.1-3"/>
    <property type="match status" value="1"/>
</dbReference>
<accession>A0A8J2X1T3</accession>
<dbReference type="PANTHER" id="PTHR10458:SF22">
    <property type="entry name" value="PEPTIDE DEFORMYLASE"/>
    <property type="match status" value="1"/>
</dbReference>
<dbReference type="Gene3D" id="3.90.45.10">
    <property type="entry name" value="Peptide deformylase"/>
    <property type="match status" value="1"/>
</dbReference>
<evidence type="ECO:0000256" key="4">
    <source>
        <dbReference type="SAM" id="MobiDB-lite"/>
    </source>
</evidence>
<protein>
    <recommendedName>
        <fullName evidence="2 3">Peptide deformylase</fullName>
        <ecNumber evidence="2 3">3.5.1.88</ecNumber>
    </recommendedName>
</protein>
<dbReference type="GO" id="GO:0042586">
    <property type="term" value="F:peptide deformylase activity"/>
    <property type="evidence" value="ECO:0007669"/>
    <property type="project" value="UniProtKB-EC"/>
</dbReference>
<comment type="similarity">
    <text evidence="1 3">Belongs to the polypeptide deformylase family.</text>
</comment>
<evidence type="ECO:0000313" key="6">
    <source>
        <dbReference type="EMBL" id="CAH0370796.1"/>
    </source>
</evidence>
<keyword evidence="7" id="KW-1185">Reference proteome</keyword>
<evidence type="ECO:0000256" key="3">
    <source>
        <dbReference type="RuleBase" id="RU362111"/>
    </source>
</evidence>
<feature type="region of interest" description="Disordered" evidence="4">
    <location>
        <begin position="227"/>
        <end position="272"/>
    </location>
</feature>
<dbReference type="OrthoDB" id="276063at2759"/>
<dbReference type="HAMAP" id="MF_00163">
    <property type="entry name" value="Pep_deformylase"/>
    <property type="match status" value="1"/>
</dbReference>
<keyword evidence="5" id="KW-0732">Signal</keyword>
<dbReference type="SUPFAM" id="SSF56420">
    <property type="entry name" value="Peptide deformylase"/>
    <property type="match status" value="1"/>
</dbReference>
<dbReference type="AlphaFoldDB" id="A0A8J2X1T3"/>
<feature type="signal peptide" evidence="5">
    <location>
        <begin position="1"/>
        <end position="17"/>
    </location>
</feature>
<evidence type="ECO:0000256" key="5">
    <source>
        <dbReference type="SAM" id="SignalP"/>
    </source>
</evidence>
<dbReference type="Proteomes" id="UP000789595">
    <property type="component" value="Unassembled WGS sequence"/>
</dbReference>
<proteinExistence type="inferred from homology"/>